<dbReference type="EMBL" id="CP039865">
    <property type="protein sequence ID" value="QCK87203.1"/>
    <property type="molecule type" value="Genomic_DNA"/>
</dbReference>
<evidence type="ECO:0000313" key="2">
    <source>
        <dbReference type="Proteomes" id="UP000298588"/>
    </source>
</evidence>
<dbReference type="KEGG" id="paqt:E8L99_16275"/>
<keyword evidence="2" id="KW-1185">Reference proteome</keyword>
<proteinExistence type="predicted"/>
<dbReference type="InterPro" id="IPR028957">
    <property type="entry name" value="Imm50"/>
</dbReference>
<reference evidence="1 2" key="1">
    <citation type="submission" date="2019-04" db="EMBL/GenBank/DDBJ databases">
        <title>Phreatobacter aquaticus sp. nov.</title>
        <authorList>
            <person name="Choi A."/>
            <person name="Baek K."/>
        </authorList>
    </citation>
    <scope>NUCLEOTIDE SEQUENCE [LARGE SCALE GENOMIC DNA]</scope>
    <source>
        <strain evidence="1 2">NMCR1094</strain>
    </source>
</reference>
<gene>
    <name evidence="1" type="ORF">E8L99_16275</name>
</gene>
<sequence>MRIARWPCAIHNPVSRLLPQAHARPAGGSSTARFSVLPEPVPMSFDPAIILHHDRLTRHFSGWPSFHDAEVIDIHLWRGQIAPGDWDDSNIMPVATVTIRVLRATQEVWQGPDVLAVLRFHDVDAIHLDDFNHDNMIVSLTITTEERGTFTSGEPLPPHRVVTFDRGFGLSARLRCMSIEVVSAEPVGPGPLPGPPYPKPQSP</sequence>
<dbReference type="Proteomes" id="UP000298588">
    <property type="component" value="Chromosome"/>
</dbReference>
<dbReference type="AlphaFoldDB" id="A0A4D7QMK0"/>
<dbReference type="OrthoDB" id="122481at2"/>
<name>A0A4D7QMK0_9HYPH</name>
<dbReference type="Pfam" id="PF15594">
    <property type="entry name" value="Imm50"/>
    <property type="match status" value="1"/>
</dbReference>
<accession>A0A4D7QMK0</accession>
<protein>
    <submittedName>
        <fullName evidence="1">Uncharacterized protein</fullName>
    </submittedName>
</protein>
<organism evidence="1 2">
    <name type="scientific">Phreatobacter aquaticus</name>
    <dbReference type="NCBI Taxonomy" id="2570229"/>
    <lineage>
        <taxon>Bacteria</taxon>
        <taxon>Pseudomonadati</taxon>
        <taxon>Pseudomonadota</taxon>
        <taxon>Alphaproteobacteria</taxon>
        <taxon>Hyphomicrobiales</taxon>
        <taxon>Phreatobacteraceae</taxon>
        <taxon>Phreatobacter</taxon>
    </lineage>
</organism>
<evidence type="ECO:0000313" key="1">
    <source>
        <dbReference type="EMBL" id="QCK87203.1"/>
    </source>
</evidence>